<dbReference type="GO" id="GO:0016788">
    <property type="term" value="F:hydrolase activity, acting on ester bonds"/>
    <property type="evidence" value="ECO:0007669"/>
    <property type="project" value="InterPro"/>
</dbReference>
<feature type="chain" id="PRO_5025550549" description="Phospholipase C" evidence="2">
    <location>
        <begin position="35"/>
        <end position="738"/>
    </location>
</feature>
<feature type="non-terminal residue" evidence="3">
    <location>
        <position position="1"/>
    </location>
</feature>
<keyword evidence="4" id="KW-1185">Reference proteome</keyword>
<protein>
    <recommendedName>
        <fullName evidence="5">Phospholipase C</fullName>
    </recommendedName>
</protein>
<evidence type="ECO:0000256" key="2">
    <source>
        <dbReference type="SAM" id="SignalP"/>
    </source>
</evidence>
<dbReference type="Pfam" id="PF04185">
    <property type="entry name" value="Phosphoesterase"/>
    <property type="match status" value="2"/>
</dbReference>
<keyword evidence="1" id="KW-0378">Hydrolase</keyword>
<dbReference type="OrthoDB" id="5135119at2759"/>
<dbReference type="Gene3D" id="3.40.720.10">
    <property type="entry name" value="Alkaline Phosphatase, subunit A"/>
    <property type="match status" value="2"/>
</dbReference>
<comment type="caution">
    <text evidence="3">The sequence shown here is derived from an EMBL/GenBank/DDBJ whole genome shotgun (WGS) entry which is preliminary data.</text>
</comment>
<sequence length="738" mass="82606">MLPRKKSPISSSTTPKSTIFTLLFLLHSLPITSSSPIKTIVVVVMENRSFDHMLGWMKKLNPKINGVTGSESNPLSTTDPTSPLLYFRNQAHYVDPDPGHSFQAIREQIFGSNDTSANPPPMNGFAQQAHSMDPNMTQDVMNGFEPDKVAVYKALVSEFAVFDRWFASVPSSTQPNRLYVHSGTSAGATSNIPALLAKGYPQRTIFENVEAAGLSFRIYYQNIPATLFYRNLRKLKYVDNFLSFGSSFKSDAKKGKLPNYAVVEQRYVDTKADPANDDHPSHDVYHGQMLVKEVYETLRASPQWNQTMMVVTYDEHGGYFDHVPTPVRGVPSPDGIVGPEPFLFRFDRLGVRVPTIVVSPWIDKGTGDKDRHHNVSLSVLIHVDTVKFLDTCNLFETEDDSDDIAVVHGPNGVPMATSEYEHSSIPATVKNIFNLPSFLTKRDAWAGSFHSIVQTRKEPRTDCPVQLPTPVRIRETEANEDAKLTEFQQELMQLASVLKGDDIFTNLHEKIGKMTVKEGNQYMEGAVKSFFEAGIAAKKMGGDEEQINIPATLFYLYLRKLKYVGNFHPYDISFKSDAANGNLPNYTVVEQRCMDMELFPANDNHLSHDVYNGQMFIKEVYETLRAPANSTTLSKPDNSPELIALVLQLPNSVRIRQTETNEDAKLTEFQQELVQLAAVLKGDDILTGFSDEIGKMTVKEGYEYMKDTVKSFFEAGNAAKKMGVDAEQIVKPTVKKFV</sequence>
<dbReference type="EMBL" id="QEFC01000918">
    <property type="protein sequence ID" value="KAE9462163.1"/>
    <property type="molecule type" value="Genomic_DNA"/>
</dbReference>
<evidence type="ECO:0000256" key="1">
    <source>
        <dbReference type="ARBA" id="ARBA00022801"/>
    </source>
</evidence>
<dbReference type="AlphaFoldDB" id="A0A6A4LSA6"/>
<dbReference type="PANTHER" id="PTHR31956">
    <property type="entry name" value="NON-SPECIFIC PHOSPHOLIPASE C4-RELATED"/>
    <property type="match status" value="1"/>
</dbReference>
<dbReference type="SUPFAM" id="SSF53649">
    <property type="entry name" value="Alkaline phosphatase-like"/>
    <property type="match status" value="1"/>
</dbReference>
<dbReference type="Proteomes" id="UP000428333">
    <property type="component" value="Linkage Group LG04"/>
</dbReference>
<evidence type="ECO:0000313" key="4">
    <source>
        <dbReference type="Proteomes" id="UP000428333"/>
    </source>
</evidence>
<keyword evidence="2" id="KW-0732">Signal</keyword>
<name>A0A6A4LSA6_9ERIC</name>
<dbReference type="InterPro" id="IPR007312">
    <property type="entry name" value="Phosphoesterase"/>
</dbReference>
<dbReference type="PANTHER" id="PTHR31956:SF26">
    <property type="entry name" value="NON-SPECIFIC PHOSPHOLIPASE C2"/>
    <property type="match status" value="1"/>
</dbReference>
<dbReference type="GO" id="GO:0009395">
    <property type="term" value="P:phospholipid catabolic process"/>
    <property type="evidence" value="ECO:0007669"/>
    <property type="project" value="TreeGrafter"/>
</dbReference>
<dbReference type="InterPro" id="IPR017850">
    <property type="entry name" value="Alkaline_phosphatase_core_sf"/>
</dbReference>
<dbReference type="FunFam" id="3.40.720.10:FF:000028">
    <property type="entry name" value="Non-specific phospholipase C1"/>
    <property type="match status" value="1"/>
</dbReference>
<accession>A0A6A4LSA6</accession>
<evidence type="ECO:0008006" key="5">
    <source>
        <dbReference type="Google" id="ProtNLM"/>
    </source>
</evidence>
<feature type="signal peptide" evidence="2">
    <location>
        <begin position="1"/>
        <end position="34"/>
    </location>
</feature>
<reference evidence="3 4" key="1">
    <citation type="journal article" date="2019" name="Genome Biol. Evol.">
        <title>The Rhododendron genome and chromosomal organization provide insight into shared whole-genome duplications across the heath family (Ericaceae).</title>
        <authorList>
            <person name="Soza V.L."/>
            <person name="Lindsley D."/>
            <person name="Waalkes A."/>
            <person name="Ramage E."/>
            <person name="Patwardhan R.P."/>
            <person name="Burton J.N."/>
            <person name="Adey A."/>
            <person name="Kumar A."/>
            <person name="Qiu R."/>
            <person name="Shendure J."/>
            <person name="Hall B."/>
        </authorList>
    </citation>
    <scope>NUCLEOTIDE SEQUENCE [LARGE SCALE GENOMIC DNA]</scope>
    <source>
        <strain evidence="3">RSF 1966-606</strain>
    </source>
</reference>
<gene>
    <name evidence="3" type="ORF">C3L33_05943</name>
</gene>
<evidence type="ECO:0000313" key="3">
    <source>
        <dbReference type="EMBL" id="KAE9462163.1"/>
    </source>
</evidence>
<proteinExistence type="predicted"/>
<organism evidence="3 4">
    <name type="scientific">Rhododendron williamsianum</name>
    <dbReference type="NCBI Taxonomy" id="262921"/>
    <lineage>
        <taxon>Eukaryota</taxon>
        <taxon>Viridiplantae</taxon>
        <taxon>Streptophyta</taxon>
        <taxon>Embryophyta</taxon>
        <taxon>Tracheophyta</taxon>
        <taxon>Spermatophyta</taxon>
        <taxon>Magnoliopsida</taxon>
        <taxon>eudicotyledons</taxon>
        <taxon>Gunneridae</taxon>
        <taxon>Pentapetalae</taxon>
        <taxon>asterids</taxon>
        <taxon>Ericales</taxon>
        <taxon>Ericaceae</taxon>
        <taxon>Ericoideae</taxon>
        <taxon>Rhodoreae</taxon>
        <taxon>Rhododendron</taxon>
    </lineage>
</organism>